<evidence type="ECO:0000256" key="8">
    <source>
        <dbReference type="ARBA" id="ARBA00023163"/>
    </source>
</evidence>
<keyword evidence="3" id="KW-0479">Metal-binding</keyword>
<dbReference type="Pfam" id="PF07741">
    <property type="entry name" value="BRF1"/>
    <property type="match status" value="1"/>
</dbReference>
<evidence type="ECO:0000313" key="12">
    <source>
        <dbReference type="EMBL" id="KAH7282831.1"/>
    </source>
</evidence>
<dbReference type="Pfam" id="PF00382">
    <property type="entry name" value="TFIIB"/>
    <property type="match status" value="2"/>
</dbReference>
<evidence type="ECO:0000256" key="1">
    <source>
        <dbReference type="ARBA" id="ARBA00004123"/>
    </source>
</evidence>
<dbReference type="Gene3D" id="1.20.5.650">
    <property type="entry name" value="Single helix bin"/>
    <property type="match status" value="1"/>
</dbReference>
<feature type="compositionally biased region" description="Basic and acidic residues" evidence="10">
    <location>
        <begin position="598"/>
        <end position="619"/>
    </location>
</feature>
<dbReference type="GO" id="GO:0000126">
    <property type="term" value="C:transcription factor TFIIIB complex"/>
    <property type="evidence" value="ECO:0007669"/>
    <property type="project" value="TreeGrafter"/>
</dbReference>
<dbReference type="InterPro" id="IPR011665">
    <property type="entry name" value="BRF1_TBP-bd_dom"/>
</dbReference>
<evidence type="ECO:0000256" key="6">
    <source>
        <dbReference type="ARBA" id="ARBA00023015"/>
    </source>
</evidence>
<comment type="subcellular location">
    <subcellularLocation>
        <location evidence="1">Nucleus</location>
    </subcellularLocation>
</comment>
<dbReference type="Proteomes" id="UP000825935">
    <property type="component" value="Chromosome 35"/>
</dbReference>
<dbReference type="SUPFAM" id="SSF47954">
    <property type="entry name" value="Cyclin-like"/>
    <property type="match status" value="2"/>
</dbReference>
<dbReference type="GO" id="GO:0017025">
    <property type="term" value="F:TBP-class protein binding"/>
    <property type="evidence" value="ECO:0007669"/>
    <property type="project" value="InterPro"/>
</dbReference>
<dbReference type="SMART" id="SM00385">
    <property type="entry name" value="CYCLIN"/>
    <property type="match status" value="2"/>
</dbReference>
<keyword evidence="5" id="KW-0862">Zinc</keyword>
<dbReference type="GO" id="GO:0097550">
    <property type="term" value="C:transcription preinitiation complex"/>
    <property type="evidence" value="ECO:0007669"/>
    <property type="project" value="TreeGrafter"/>
</dbReference>
<dbReference type="InterPro" id="IPR036915">
    <property type="entry name" value="Cyclin-like_sf"/>
</dbReference>
<feature type="domain" description="Cyclin-like" evidence="11">
    <location>
        <begin position="195"/>
        <end position="276"/>
    </location>
</feature>
<accession>A0A8T2QHY8</accession>
<keyword evidence="7" id="KW-0010">Activator</keyword>
<evidence type="ECO:0000256" key="2">
    <source>
        <dbReference type="ARBA" id="ARBA00010857"/>
    </source>
</evidence>
<keyword evidence="9" id="KW-0539">Nucleus</keyword>
<organism evidence="12 13">
    <name type="scientific">Ceratopteris richardii</name>
    <name type="common">Triangle waterfern</name>
    <dbReference type="NCBI Taxonomy" id="49495"/>
    <lineage>
        <taxon>Eukaryota</taxon>
        <taxon>Viridiplantae</taxon>
        <taxon>Streptophyta</taxon>
        <taxon>Embryophyta</taxon>
        <taxon>Tracheophyta</taxon>
        <taxon>Polypodiopsida</taxon>
        <taxon>Polypodiidae</taxon>
        <taxon>Polypodiales</taxon>
        <taxon>Pteridineae</taxon>
        <taxon>Pteridaceae</taxon>
        <taxon>Parkerioideae</taxon>
        <taxon>Ceratopteris</taxon>
    </lineage>
</organism>
<feature type="compositionally biased region" description="Acidic residues" evidence="10">
    <location>
        <begin position="651"/>
        <end position="665"/>
    </location>
</feature>
<feature type="domain" description="Cyclin-like" evidence="11">
    <location>
        <begin position="87"/>
        <end position="170"/>
    </location>
</feature>
<keyword evidence="13" id="KW-1185">Reference proteome</keyword>
<comment type="similarity">
    <text evidence="2">Belongs to the TFIIB family.</text>
</comment>
<dbReference type="FunFam" id="1.10.472.10:FF:000066">
    <property type="entry name" value="Transcription factor IIIB subunit"/>
    <property type="match status" value="1"/>
</dbReference>
<sequence>MVWCTYCAKDQIAEADDINGFTCCTGCGRVLDDNVYSSDPTFTKGADGQSSVQGNFIRDRQYSTYGVEGGRQYATDSHERTLAKGRDEITDIADFLAMGSREDAVNAAHRLYIIAVERNFTRGRRTNQVAAACLYIICRQEQKPFLLIDFSDCLQTNVYVLGAVFLQLCRLLSLDQHPVIQKPVDPSLFIHRFTDRLLRRSSIEGKRNIIAQTALRLVASMKRDWMQTGRRPSGICGAALFISAHIHGFDCTKADVVSVVHICEGTLTRRLVEFENTESGSLTPEEFEARAEELQSLTQEPRKVLGAGADREVLCEHKALGVAHYAVGLCKTCYDEFIRVSGGMEGGAAPPAFQASQRKEAERKKLQEKMLLEQQNFEENQVDNISVKKTAAKGGHSAGQKQTRRMTNKEDTNDTEMNEKHNAPKCEIKDNSQKREAESDTAKDKDHIFSENFADHFMECAELDTPEKEDTLSDIDDDEVDGYLHNQEEIRLKTIIWTEMNKEYLEEQQAKEDALAASQAAQAAALAAAGAESASAVELAAAAAAAVAEVKKERKRKRDEAKLRGPAESATEATRQMLENKKLSSKVNYSALEKLFEGEVKVEPSKKKDEDKTDKKPGTDQHVQWADTVVNESKQDLTAAEKHSEHVLEKEEVEDEEDDDDEGGGFDDTYNTGDDQNYGLPYVDDYGDDGYEEY</sequence>
<dbReference type="GO" id="GO:0000995">
    <property type="term" value="F:RNA polymerase III general transcription initiation factor activity"/>
    <property type="evidence" value="ECO:0007669"/>
    <property type="project" value="TreeGrafter"/>
</dbReference>
<feature type="compositionally biased region" description="Basic and acidic residues" evidence="10">
    <location>
        <begin position="633"/>
        <end position="650"/>
    </location>
</feature>
<feature type="region of interest" description="Disordered" evidence="10">
    <location>
        <begin position="552"/>
        <end position="583"/>
    </location>
</feature>
<feature type="compositionally biased region" description="Basic and acidic residues" evidence="10">
    <location>
        <begin position="407"/>
        <end position="446"/>
    </location>
</feature>
<feature type="region of interest" description="Disordered" evidence="10">
    <location>
        <begin position="382"/>
        <end position="446"/>
    </location>
</feature>
<dbReference type="OMA" id="EPPCKVM"/>
<dbReference type="InterPro" id="IPR013150">
    <property type="entry name" value="TFIIB_cyclin"/>
</dbReference>
<evidence type="ECO:0000256" key="4">
    <source>
        <dbReference type="ARBA" id="ARBA00022771"/>
    </source>
</evidence>
<dbReference type="FunFam" id="1.10.472.10:FF:000007">
    <property type="entry name" value="Transcription factor IIIB 90 kDa subunit"/>
    <property type="match status" value="1"/>
</dbReference>
<dbReference type="Gene3D" id="1.10.472.170">
    <property type="match status" value="1"/>
</dbReference>
<dbReference type="PANTHER" id="PTHR11618">
    <property type="entry name" value="TRANSCRIPTION INITIATION FACTOR IIB-RELATED"/>
    <property type="match status" value="1"/>
</dbReference>
<protein>
    <recommendedName>
        <fullName evidence="11">Cyclin-like domain-containing protein</fullName>
    </recommendedName>
</protein>
<evidence type="ECO:0000256" key="10">
    <source>
        <dbReference type="SAM" id="MobiDB-lite"/>
    </source>
</evidence>
<evidence type="ECO:0000256" key="3">
    <source>
        <dbReference type="ARBA" id="ARBA00022723"/>
    </source>
</evidence>
<keyword evidence="4" id="KW-0863">Zinc-finger</keyword>
<dbReference type="InterPro" id="IPR000812">
    <property type="entry name" value="TFIIB"/>
</dbReference>
<dbReference type="GO" id="GO:0005634">
    <property type="term" value="C:nucleus"/>
    <property type="evidence" value="ECO:0007669"/>
    <property type="project" value="UniProtKB-SubCell"/>
</dbReference>
<dbReference type="GO" id="GO:0070897">
    <property type="term" value="P:transcription preinitiation complex assembly"/>
    <property type="evidence" value="ECO:0007669"/>
    <property type="project" value="InterPro"/>
</dbReference>
<dbReference type="GO" id="GO:0001006">
    <property type="term" value="F:RNA polymerase III type 3 promoter sequence-specific DNA binding"/>
    <property type="evidence" value="ECO:0007669"/>
    <property type="project" value="TreeGrafter"/>
</dbReference>
<dbReference type="GO" id="GO:0008270">
    <property type="term" value="F:zinc ion binding"/>
    <property type="evidence" value="ECO:0007669"/>
    <property type="project" value="UniProtKB-KW"/>
</dbReference>
<keyword evidence="6" id="KW-0805">Transcription regulation</keyword>
<dbReference type="PRINTS" id="PR00685">
    <property type="entry name" value="TIFACTORIIB"/>
</dbReference>
<keyword evidence="8" id="KW-0804">Transcription</keyword>
<evidence type="ECO:0000256" key="7">
    <source>
        <dbReference type="ARBA" id="ARBA00023159"/>
    </source>
</evidence>
<evidence type="ECO:0000259" key="11">
    <source>
        <dbReference type="SMART" id="SM00385"/>
    </source>
</evidence>
<reference evidence="12" key="1">
    <citation type="submission" date="2021-08" db="EMBL/GenBank/DDBJ databases">
        <title>WGS assembly of Ceratopteris richardii.</title>
        <authorList>
            <person name="Marchant D.B."/>
            <person name="Chen G."/>
            <person name="Jenkins J."/>
            <person name="Shu S."/>
            <person name="Leebens-Mack J."/>
            <person name="Grimwood J."/>
            <person name="Schmutz J."/>
            <person name="Soltis P."/>
            <person name="Soltis D."/>
            <person name="Chen Z.-H."/>
        </authorList>
    </citation>
    <scope>NUCLEOTIDE SEQUENCE</scope>
    <source>
        <strain evidence="12">Whitten #5841</strain>
        <tissue evidence="12">Leaf</tissue>
    </source>
</reference>
<dbReference type="CDD" id="cd20554">
    <property type="entry name" value="CYCLIN_TFIIIB90_rpt2"/>
    <property type="match status" value="1"/>
</dbReference>
<feature type="region of interest" description="Disordered" evidence="10">
    <location>
        <begin position="598"/>
        <end position="694"/>
    </location>
</feature>
<dbReference type="AlphaFoldDB" id="A0A8T2QHY8"/>
<dbReference type="Gene3D" id="1.10.472.10">
    <property type="entry name" value="Cyclin-like"/>
    <property type="match status" value="1"/>
</dbReference>
<evidence type="ECO:0000256" key="5">
    <source>
        <dbReference type="ARBA" id="ARBA00022833"/>
    </source>
</evidence>
<comment type="caution">
    <text evidence="12">The sequence shown here is derived from an EMBL/GenBank/DDBJ whole genome shotgun (WGS) entry which is preliminary data.</text>
</comment>
<dbReference type="PANTHER" id="PTHR11618:SF4">
    <property type="entry name" value="TRANSCRIPTION FACTOR IIIB 90 KDA SUBUNIT"/>
    <property type="match status" value="1"/>
</dbReference>
<dbReference type="InterPro" id="IPR013763">
    <property type="entry name" value="Cyclin-like_dom"/>
</dbReference>
<name>A0A8T2QHY8_CERRI</name>
<gene>
    <name evidence="12" type="ORF">KP509_35G049400</name>
</gene>
<dbReference type="OrthoDB" id="511529at2759"/>
<evidence type="ECO:0000256" key="9">
    <source>
        <dbReference type="ARBA" id="ARBA00023242"/>
    </source>
</evidence>
<evidence type="ECO:0000313" key="13">
    <source>
        <dbReference type="Proteomes" id="UP000825935"/>
    </source>
</evidence>
<feature type="compositionally biased region" description="Acidic residues" evidence="10">
    <location>
        <begin position="685"/>
        <end position="694"/>
    </location>
</feature>
<dbReference type="CDD" id="cd20553">
    <property type="entry name" value="CYCLIN_TFIIIB90_rpt1"/>
    <property type="match status" value="1"/>
</dbReference>
<dbReference type="EMBL" id="CM035440">
    <property type="protein sequence ID" value="KAH7282831.1"/>
    <property type="molecule type" value="Genomic_DNA"/>
</dbReference>
<proteinExistence type="inferred from homology"/>